<evidence type="ECO:0000313" key="3">
    <source>
        <dbReference type="Proteomes" id="UP000425960"/>
    </source>
</evidence>
<evidence type="ECO:0000256" key="1">
    <source>
        <dbReference type="SAM" id="Phobius"/>
    </source>
</evidence>
<gene>
    <name evidence="2" type="ORF">DSCO28_42810</name>
</gene>
<dbReference type="AlphaFoldDB" id="A0A5K7ZU13"/>
<feature type="transmembrane region" description="Helical" evidence="1">
    <location>
        <begin position="253"/>
        <end position="273"/>
    </location>
</feature>
<dbReference type="EMBL" id="AP021876">
    <property type="protein sequence ID" value="BBO83715.1"/>
    <property type="molecule type" value="Genomic_DNA"/>
</dbReference>
<dbReference type="Proteomes" id="UP000425960">
    <property type="component" value="Chromosome"/>
</dbReference>
<proteinExistence type="predicted"/>
<evidence type="ECO:0008006" key="4">
    <source>
        <dbReference type="Google" id="ProtNLM"/>
    </source>
</evidence>
<evidence type="ECO:0000313" key="2">
    <source>
        <dbReference type="EMBL" id="BBO83715.1"/>
    </source>
</evidence>
<sequence>MKRIWTVLGDIRVAVVLLMMASATLFTGTFYAGRNFVLFSEMNRQTVQAWLAMNLSARPETVWWVPVLFVIMGALGLNTFICATHRFVQIVAKRQSLPTGRFVYLLIPSMVHFTFIIIMLGHLTTFVTGSWQTLSLETNQRFTVDGSPTPYRVQAIDDSYFPAPSAMGNQISQTVVTLSNADQDAITLRYGRPVRVDGRFFFLDKIKKKRRTKTRIAPPADDPTCNQAEVFNNPGKTPKRSDQLLLVVSDPGLAVILCGLTLILCLMTGYFLVQTANNRHGRKVGKRPAAIAQQG</sequence>
<name>A0A5K7ZU13_9BACT</name>
<keyword evidence="1" id="KW-1133">Transmembrane helix</keyword>
<organism evidence="2 3">
    <name type="scientific">Desulfosarcina ovata subsp. sediminis</name>
    <dbReference type="NCBI Taxonomy" id="885957"/>
    <lineage>
        <taxon>Bacteria</taxon>
        <taxon>Pseudomonadati</taxon>
        <taxon>Thermodesulfobacteriota</taxon>
        <taxon>Desulfobacteria</taxon>
        <taxon>Desulfobacterales</taxon>
        <taxon>Desulfosarcinaceae</taxon>
        <taxon>Desulfosarcina</taxon>
    </lineage>
</organism>
<accession>A0A5K7ZU13</accession>
<feature type="transmembrane region" description="Helical" evidence="1">
    <location>
        <begin position="12"/>
        <end position="32"/>
    </location>
</feature>
<feature type="transmembrane region" description="Helical" evidence="1">
    <location>
        <begin position="61"/>
        <end position="81"/>
    </location>
</feature>
<feature type="transmembrane region" description="Helical" evidence="1">
    <location>
        <begin position="102"/>
        <end position="123"/>
    </location>
</feature>
<dbReference type="RefSeq" id="WP_155323859.1">
    <property type="nucleotide sequence ID" value="NZ_AP021876.1"/>
</dbReference>
<protein>
    <recommendedName>
        <fullName evidence="4">ResB-like domain-containing protein</fullName>
    </recommendedName>
</protein>
<reference evidence="2 3" key="1">
    <citation type="submission" date="2019-11" db="EMBL/GenBank/DDBJ databases">
        <title>Comparative genomics of hydrocarbon-degrading Desulfosarcina strains.</title>
        <authorList>
            <person name="Watanabe M."/>
            <person name="Kojima H."/>
            <person name="Fukui M."/>
        </authorList>
    </citation>
    <scope>NUCLEOTIDE SEQUENCE [LARGE SCALE GENOMIC DNA]</scope>
    <source>
        <strain evidence="2 3">28bB2T</strain>
    </source>
</reference>
<keyword evidence="1" id="KW-0812">Transmembrane</keyword>
<keyword evidence="1" id="KW-0472">Membrane</keyword>
<dbReference type="KEGG" id="dov:DSCO28_42810"/>